<feature type="domain" description="Glycosyl-hydrolase family 116 catalytic region" evidence="1">
    <location>
        <begin position="602"/>
        <end position="877"/>
    </location>
</feature>
<dbReference type="OrthoDB" id="9807660at2"/>
<evidence type="ECO:0000313" key="4">
    <source>
        <dbReference type="Proteomes" id="UP000199529"/>
    </source>
</evidence>
<reference evidence="4" key="1">
    <citation type="submission" date="2016-10" db="EMBL/GenBank/DDBJ databases">
        <authorList>
            <person name="Varghese N."/>
            <person name="Submissions S."/>
        </authorList>
    </citation>
    <scope>NUCLEOTIDE SEQUENCE [LARGE SCALE GENOMIC DNA]</scope>
    <source>
        <strain evidence="4">CGMCC 4.3530</strain>
    </source>
</reference>
<protein>
    <submittedName>
        <fullName evidence="3">Beta-Glucocerebrosidase 2 N terminal</fullName>
    </submittedName>
</protein>
<dbReference type="InterPro" id="IPR006775">
    <property type="entry name" value="GH116_catalytic"/>
</dbReference>
<dbReference type="InterPro" id="IPR024462">
    <property type="entry name" value="GH116_N"/>
</dbReference>
<evidence type="ECO:0000259" key="1">
    <source>
        <dbReference type="Pfam" id="PF04685"/>
    </source>
</evidence>
<name>A0A1H3RU40_9PSEU</name>
<proteinExistence type="predicted"/>
<organism evidence="3 4">
    <name type="scientific">Saccharopolyspora shandongensis</name>
    <dbReference type="NCBI Taxonomy" id="418495"/>
    <lineage>
        <taxon>Bacteria</taxon>
        <taxon>Bacillati</taxon>
        <taxon>Actinomycetota</taxon>
        <taxon>Actinomycetes</taxon>
        <taxon>Pseudonocardiales</taxon>
        <taxon>Pseudonocardiaceae</taxon>
        <taxon>Saccharopolyspora</taxon>
    </lineage>
</organism>
<dbReference type="RefSeq" id="WP_093275747.1">
    <property type="nucleotide sequence ID" value="NZ_FNOK01000057.1"/>
</dbReference>
<dbReference type="SUPFAM" id="SSF48208">
    <property type="entry name" value="Six-hairpin glycosidases"/>
    <property type="match status" value="1"/>
</dbReference>
<feature type="domain" description="Glycosyl-hydrolase family 116 N-terminal" evidence="2">
    <location>
        <begin position="28"/>
        <end position="216"/>
    </location>
</feature>
<feature type="domain" description="Glycosyl-hydrolase family 116 N-terminal" evidence="2">
    <location>
        <begin position="422"/>
        <end position="489"/>
    </location>
</feature>
<dbReference type="GO" id="GO:0008422">
    <property type="term" value="F:beta-glucosidase activity"/>
    <property type="evidence" value="ECO:0007669"/>
    <property type="project" value="TreeGrafter"/>
</dbReference>
<dbReference type="Pfam" id="PF12215">
    <property type="entry name" value="Glyco_hydr_116N"/>
    <property type="match status" value="2"/>
</dbReference>
<dbReference type="Proteomes" id="UP000199529">
    <property type="component" value="Unassembled WGS sequence"/>
</dbReference>
<dbReference type="InterPro" id="IPR052566">
    <property type="entry name" value="Non-lysos_glucosylceramidase"/>
</dbReference>
<keyword evidence="4" id="KW-1185">Reference proteome</keyword>
<sequence length="995" mass="108620">MSAEAEREDLSDRGAPSRFRGEELRFVGMPVGGIGCGQLYLGGDGRLWLWDVDNRTAPANINDLHFTRPPLPSSPFEHGFAVRVTDGDGVRARWLDARGFPEVTFAGRPPAAEVDYADPGEPVRIALNACSPFVPTEIDDSSYPAVFLDYTATNTGTITVEVEIAGFLANPVCLTSRHTRPLRLRAREFALDGATGVQFTAAEGAPENPGRADIVLEDWEKPDYAGWSVTGEAFGSGPVRTLDRPGYQGEAGAFGMRMADSHASAPGADAGARDRATGTLRSEPFRIERNYLRFRISGGNYPGTCCLNVVVGGAVVGTATGSFSDRLADRVLYLGPWQGADAVIEIVDAETGPWGHVGVDQLRLTDHAPAQPALPELPDHGSVALAALGADRVRVCPATETFESPGDVLAPALGSSTVDGLTQRGAGVVAAAVTLEPGEQRTIRFALAWYFPVPDREGLAFLERSRELLRHYANRFGSAQDVVTHLAREQERLLGATRAWTRAWYEDSTLPHWFLERVAANTTILSTSTCYRFADGRFYGWEGAYCCAGTCTHVWHYAHALARLFPAVERDTRERVDLGIGFHAATGQLSMRGEADRSPAVDGQAGTILRIYREHQMSPDSGWLHRVWPRTRQAVEYLIGSDAEPDGILDGAQPNTQDATWFGRNSWLSGLYVAALRAGEAMAREVGDDAFTLRCAELAASGTEVIVRDLFNGEYFVHELDPAHPGSVNTNRGCFADQLLGQSWAAQLGLPRVLPPEPTRSALRSIWRHNFVPRPMEYREHSPIDGGRIFYDADVPALVMCTWPDGGGDEAGDNWSTSYFNEAWHGIEYQVAAHLIAEGMAGEGLAIARSVHDRYGPLRRNPYNEIECSDHYARSMASFGTYLSALGFEHHGPNRHLGFAPKIRPEEFAAAFATAEGWGRYRQTRTESERTSTIELHHGRLALRTLRLDATAAEPRATLDGAPVDVRTSADESGPLLRFPKTCTINAGQRLDVHL</sequence>
<dbReference type="PANTHER" id="PTHR12654">
    <property type="entry name" value="BILE ACID BETA-GLUCOSIDASE-RELATED"/>
    <property type="match status" value="1"/>
</dbReference>
<evidence type="ECO:0000313" key="3">
    <source>
        <dbReference type="EMBL" id="SDZ28409.1"/>
    </source>
</evidence>
<accession>A0A1H3RU40</accession>
<dbReference type="AlphaFoldDB" id="A0A1H3RU40"/>
<dbReference type="Gene3D" id="1.50.10.10">
    <property type="match status" value="1"/>
</dbReference>
<dbReference type="InterPro" id="IPR012341">
    <property type="entry name" value="6hp_glycosidase-like_sf"/>
</dbReference>
<dbReference type="GO" id="GO:0005975">
    <property type="term" value="P:carbohydrate metabolic process"/>
    <property type="evidence" value="ECO:0007669"/>
    <property type="project" value="InterPro"/>
</dbReference>
<dbReference type="PANTHER" id="PTHR12654:SF4">
    <property type="entry name" value="PB1 DOMAIN-CONTAINING PROTEIN"/>
    <property type="match status" value="1"/>
</dbReference>
<dbReference type="InterPro" id="IPR008928">
    <property type="entry name" value="6-hairpin_glycosidase_sf"/>
</dbReference>
<dbReference type="STRING" id="418495.SAMN05216215_105724"/>
<dbReference type="Pfam" id="PF04685">
    <property type="entry name" value="DUF608"/>
    <property type="match status" value="1"/>
</dbReference>
<evidence type="ECO:0000259" key="2">
    <source>
        <dbReference type="Pfam" id="PF12215"/>
    </source>
</evidence>
<dbReference type="EMBL" id="FNOK01000057">
    <property type="protein sequence ID" value="SDZ28409.1"/>
    <property type="molecule type" value="Genomic_DNA"/>
</dbReference>
<gene>
    <name evidence="3" type="ORF">SAMN05216215_105724</name>
</gene>